<organism evidence="2">
    <name type="scientific">uncultured Desulfobacterium sp</name>
    <dbReference type="NCBI Taxonomy" id="201089"/>
    <lineage>
        <taxon>Bacteria</taxon>
        <taxon>Pseudomonadati</taxon>
        <taxon>Thermodesulfobacteriota</taxon>
        <taxon>Desulfobacteria</taxon>
        <taxon>Desulfobacterales</taxon>
        <taxon>Desulfobacteriaceae</taxon>
        <taxon>Desulfobacterium</taxon>
        <taxon>environmental samples</taxon>
    </lineage>
</organism>
<reference evidence="2" key="1">
    <citation type="journal article" date="2011" name="Environ. Microbiol.">
        <title>Genomic insights into the metabolic potential of the polycyclic aromatic hydrocarbon degrading sulfate-reducing Deltaproteobacterium N47.</title>
        <authorList>
            <person name="Bergmann F."/>
            <person name="Selesi D."/>
            <person name="Weinmaier T."/>
            <person name="Tischler P."/>
            <person name="Rattei T."/>
            <person name="Meckenstock R.U."/>
        </authorList>
    </citation>
    <scope>NUCLEOTIDE SEQUENCE</scope>
</reference>
<feature type="compositionally biased region" description="Polar residues" evidence="1">
    <location>
        <begin position="116"/>
        <end position="129"/>
    </location>
</feature>
<proteinExistence type="predicted"/>
<name>E1Y9I8_9BACT</name>
<dbReference type="AlphaFoldDB" id="E1Y9I8"/>
<evidence type="ECO:0000313" key="2">
    <source>
        <dbReference type="EMBL" id="CBX27232.1"/>
    </source>
</evidence>
<protein>
    <submittedName>
        <fullName evidence="2">Uncharacterized protein</fullName>
    </submittedName>
</protein>
<dbReference type="EMBL" id="FR695864">
    <property type="protein sequence ID" value="CBX27232.1"/>
    <property type="molecule type" value="Genomic_DNA"/>
</dbReference>
<sequence>MEAMAWQRNVSRSGPQGRSSSRNIATNRTGNGYSRNTTMTGPQGNTATRSAQGQWDTETKTWTKSVTSTGANGQSATRNTTATKTDEGYNSSTTMTGPQGNTATRSAQGQWDPETKTWTKNVAITGESQ</sequence>
<feature type="region of interest" description="Disordered" evidence="1">
    <location>
        <begin position="1"/>
        <end position="129"/>
    </location>
</feature>
<gene>
    <name evidence="2" type="ORF">N47_A12610</name>
</gene>
<feature type="compositionally biased region" description="Polar residues" evidence="1">
    <location>
        <begin position="23"/>
        <end position="109"/>
    </location>
</feature>
<accession>E1Y9I8</accession>
<feature type="compositionally biased region" description="Low complexity" evidence="1">
    <location>
        <begin position="11"/>
        <end position="22"/>
    </location>
</feature>
<evidence type="ECO:0000256" key="1">
    <source>
        <dbReference type="SAM" id="MobiDB-lite"/>
    </source>
</evidence>